<dbReference type="RefSeq" id="WP_143486576.1">
    <property type="nucleotide sequence ID" value="NZ_VJOY01000001.1"/>
</dbReference>
<proteinExistence type="predicted"/>
<evidence type="ECO:0000313" key="4">
    <source>
        <dbReference type="Proteomes" id="UP000315235"/>
    </source>
</evidence>
<evidence type="ECO:0000256" key="2">
    <source>
        <dbReference type="SAM" id="SignalP"/>
    </source>
</evidence>
<dbReference type="Proteomes" id="UP000315235">
    <property type="component" value="Unassembled WGS sequence"/>
</dbReference>
<name>A0A553H4V2_9PSED</name>
<keyword evidence="2" id="KW-0732">Signal</keyword>
<keyword evidence="4" id="KW-1185">Reference proteome</keyword>
<feature type="compositionally biased region" description="Low complexity" evidence="1">
    <location>
        <begin position="42"/>
        <end position="69"/>
    </location>
</feature>
<dbReference type="EMBL" id="VJOY01000001">
    <property type="protein sequence ID" value="TRX76812.1"/>
    <property type="molecule type" value="Genomic_DNA"/>
</dbReference>
<comment type="caution">
    <text evidence="3">The sequence shown here is derived from an EMBL/GenBank/DDBJ whole genome shotgun (WGS) entry which is preliminary data.</text>
</comment>
<evidence type="ECO:0000313" key="3">
    <source>
        <dbReference type="EMBL" id="TRX76812.1"/>
    </source>
</evidence>
<organism evidence="3 4">
    <name type="scientific">Pseudomonas mangiferae</name>
    <dbReference type="NCBI Taxonomy" id="2593654"/>
    <lineage>
        <taxon>Bacteria</taxon>
        <taxon>Pseudomonadati</taxon>
        <taxon>Pseudomonadota</taxon>
        <taxon>Gammaproteobacteria</taxon>
        <taxon>Pseudomonadales</taxon>
        <taxon>Pseudomonadaceae</taxon>
        <taxon>Pseudomonas</taxon>
    </lineage>
</organism>
<protein>
    <submittedName>
        <fullName evidence="3">Uncharacterized protein</fullName>
    </submittedName>
</protein>
<feature type="region of interest" description="Disordered" evidence="1">
    <location>
        <begin position="23"/>
        <end position="100"/>
    </location>
</feature>
<feature type="signal peptide" evidence="2">
    <location>
        <begin position="1"/>
        <end position="21"/>
    </location>
</feature>
<sequence length="100" mass="9743">MTLKRISAFAIAAVISFPVFAADTSASGSPTSQPPKHEGHVNNETTTNKGETKGSTTGASTDAGSGTDSMVGSESAGVKSETGAGTGTTGGTPTDAPPKN</sequence>
<accession>A0A553H4V2</accession>
<feature type="chain" id="PRO_5021794701" evidence="2">
    <location>
        <begin position="22"/>
        <end position="100"/>
    </location>
</feature>
<reference evidence="3 4" key="1">
    <citation type="submission" date="2019-07" db="EMBL/GenBank/DDBJ databases">
        <title>Pseudomonas mangiferae sp. nov., isolated from bark of mango tree in Thailand.</title>
        <authorList>
            <person name="Srisuk N."/>
            <person name="Anurat P."/>
        </authorList>
    </citation>
    <scope>NUCLEOTIDE SEQUENCE [LARGE SCALE GENOMIC DNA]</scope>
    <source>
        <strain evidence="3 4">DMKU_BBB3-04</strain>
    </source>
</reference>
<evidence type="ECO:0000256" key="1">
    <source>
        <dbReference type="SAM" id="MobiDB-lite"/>
    </source>
</evidence>
<dbReference type="AlphaFoldDB" id="A0A553H4V2"/>
<gene>
    <name evidence="3" type="ORF">FM069_01985</name>
</gene>